<proteinExistence type="predicted"/>
<feature type="compositionally biased region" description="Polar residues" evidence="1">
    <location>
        <begin position="29"/>
        <end position="45"/>
    </location>
</feature>
<dbReference type="AlphaFoldDB" id="A0A8H5ZBK7"/>
<dbReference type="Proteomes" id="UP000624244">
    <property type="component" value="Unassembled WGS sequence"/>
</dbReference>
<organism evidence="2 3">
    <name type="scientific">Cochliobolus sativus</name>
    <name type="common">Common root rot and spot blotch fungus</name>
    <name type="synonym">Bipolaris sorokiniana</name>
    <dbReference type="NCBI Taxonomy" id="45130"/>
    <lineage>
        <taxon>Eukaryota</taxon>
        <taxon>Fungi</taxon>
        <taxon>Dikarya</taxon>
        <taxon>Ascomycota</taxon>
        <taxon>Pezizomycotina</taxon>
        <taxon>Dothideomycetes</taxon>
        <taxon>Pleosporomycetidae</taxon>
        <taxon>Pleosporales</taxon>
        <taxon>Pleosporineae</taxon>
        <taxon>Pleosporaceae</taxon>
        <taxon>Bipolaris</taxon>
    </lineage>
</organism>
<comment type="caution">
    <text evidence="2">The sequence shown here is derived from an EMBL/GenBank/DDBJ whole genome shotgun (WGS) entry which is preliminary data.</text>
</comment>
<protein>
    <submittedName>
        <fullName evidence="2">Uncharacterized protein</fullName>
    </submittedName>
</protein>
<evidence type="ECO:0000313" key="3">
    <source>
        <dbReference type="Proteomes" id="UP000624244"/>
    </source>
</evidence>
<dbReference type="EMBL" id="WNKQ01000013">
    <property type="protein sequence ID" value="KAF5847313.1"/>
    <property type="molecule type" value="Genomic_DNA"/>
</dbReference>
<reference evidence="2" key="1">
    <citation type="submission" date="2019-11" db="EMBL/GenBank/DDBJ databases">
        <title>Bipolaris sorokiniana Genome sequencing.</title>
        <authorList>
            <person name="Wang H."/>
        </authorList>
    </citation>
    <scope>NUCLEOTIDE SEQUENCE</scope>
</reference>
<evidence type="ECO:0000256" key="1">
    <source>
        <dbReference type="SAM" id="MobiDB-lite"/>
    </source>
</evidence>
<gene>
    <name evidence="2" type="ORF">GGP41_000003</name>
</gene>
<name>A0A8H5ZBK7_COCSA</name>
<accession>A0A8H5ZBK7</accession>
<evidence type="ECO:0000313" key="2">
    <source>
        <dbReference type="EMBL" id="KAF5847313.1"/>
    </source>
</evidence>
<dbReference type="OMA" id="RGKSNPY"/>
<feature type="region of interest" description="Disordered" evidence="1">
    <location>
        <begin position="20"/>
        <end position="45"/>
    </location>
</feature>
<sequence length="159" mass="17748">MTGISVTSTAVSFLNKLRGKSNPYEKAHPTQSNITLPNNTANQPRNAVPQNDLLAEAREAAGLDPVTGRRRTHVAHQMLSQQQPAPYGASQTPAEQKAAYLAWAAQRPQERGRPYGSYEEFVREMIEKRDGRRDAAGGLSSYYAPERRVEEYYSQALRN</sequence>